<feature type="coiled-coil region" evidence="4">
    <location>
        <begin position="261"/>
        <end position="288"/>
    </location>
</feature>
<comment type="similarity">
    <text evidence="1">Belongs to the FSIP1 family.</text>
</comment>
<dbReference type="PANTHER" id="PTHR22012">
    <property type="entry name" value="FIBROUS SHEATH INTERACTING PROTEIN 1"/>
    <property type="match status" value="1"/>
</dbReference>
<sequence length="454" mass="51943">MEISEARLEFISSTVRKHLNTHIQSDPDDWHEKKKLLTDQVSVDCMDIRKGRLDDISRPASGSEIRRRSGERPGSLELLRPDLTHTQVLGSTHDLMAENSSDQEESDEENEDPELGKAIRKMKRLDRILALKATAEREVKQKGMEQHQRLWQELQAVSLRMSSNEMENTRRFLALTPDNSQDCEEVDFISVFETEVLDLKNMRHETDEHTQVECVAQAEVGQQVMEDQTADGRRCRAARSKRRQDFVKKNIELVGASGNPVLLTQQERERIEELLKDLEEEQSDSDLLAEPQAVPSSLSAGEGFSPEPSELHSLLHIDSRLQLLLPVQDFLSVRSRCSERCPSQGSLEENTGDRVLWDMRQRREEERRLREIQQELQLLEETQQNSSFRLSADQLRNLLLDCEDEIMRSPTGSSSETSLGMISALVASPCLSSSDLTELLRQSEGNEHYWNNKA</sequence>
<evidence type="ECO:0000256" key="5">
    <source>
        <dbReference type="SAM" id="MobiDB-lite"/>
    </source>
</evidence>
<feature type="region of interest" description="Disordered" evidence="5">
    <location>
        <begin position="54"/>
        <end position="76"/>
    </location>
</feature>
<evidence type="ECO:0000256" key="2">
    <source>
        <dbReference type="ARBA" id="ARBA00019480"/>
    </source>
</evidence>
<keyword evidence="7" id="KW-1185">Reference proteome</keyword>
<dbReference type="PRINTS" id="PR02075">
    <property type="entry name" value="FIBSHEATHIP1"/>
</dbReference>
<protein>
    <recommendedName>
        <fullName evidence="2">Fibrous sheath-interacting protein 1</fullName>
    </recommendedName>
</protein>
<dbReference type="Pfam" id="PF15554">
    <property type="entry name" value="FSIP1"/>
    <property type="match status" value="1"/>
</dbReference>
<dbReference type="AlphaFoldDB" id="A0AAW1ZIX1"/>
<evidence type="ECO:0000256" key="4">
    <source>
        <dbReference type="SAM" id="Coils"/>
    </source>
</evidence>
<name>A0AAW1ZIX1_CULAL</name>
<proteinExistence type="inferred from homology"/>
<comment type="caution">
    <text evidence="6">The sequence shown here is derived from an EMBL/GenBank/DDBJ whole genome shotgun (WGS) entry which is preliminary data.</text>
</comment>
<reference evidence="6 7" key="1">
    <citation type="submission" date="2024-05" db="EMBL/GenBank/DDBJ databases">
        <title>A high-quality chromosomal-level genome assembly of Topmouth culter (Culter alburnus).</title>
        <authorList>
            <person name="Zhao H."/>
        </authorList>
    </citation>
    <scope>NUCLEOTIDE SEQUENCE [LARGE SCALE GENOMIC DNA]</scope>
    <source>
        <strain evidence="6">CATC2023</strain>
        <tissue evidence="6">Muscle</tissue>
    </source>
</reference>
<gene>
    <name evidence="6" type="ORF">ABG768_010377</name>
</gene>
<evidence type="ECO:0000256" key="1">
    <source>
        <dbReference type="ARBA" id="ARBA00010495"/>
    </source>
</evidence>
<dbReference type="InterPro" id="IPR026246">
    <property type="entry name" value="Fsip1"/>
</dbReference>
<dbReference type="Proteomes" id="UP001479290">
    <property type="component" value="Unassembled WGS sequence"/>
</dbReference>
<evidence type="ECO:0000313" key="7">
    <source>
        <dbReference type="Proteomes" id="UP001479290"/>
    </source>
</evidence>
<accession>A0AAW1ZIX1</accession>
<dbReference type="EMBL" id="JAWDJR010000017">
    <property type="protein sequence ID" value="KAK9960304.1"/>
    <property type="molecule type" value="Genomic_DNA"/>
</dbReference>
<evidence type="ECO:0000313" key="6">
    <source>
        <dbReference type="EMBL" id="KAK9960304.1"/>
    </source>
</evidence>
<keyword evidence="3 4" id="KW-0175">Coiled coil</keyword>
<evidence type="ECO:0000256" key="3">
    <source>
        <dbReference type="ARBA" id="ARBA00023054"/>
    </source>
</evidence>
<dbReference type="PANTHER" id="PTHR22012:SF2">
    <property type="entry name" value="FIBROUS SHEATH-INTERACTING PROTEIN 1"/>
    <property type="match status" value="1"/>
</dbReference>
<organism evidence="6 7">
    <name type="scientific">Culter alburnus</name>
    <name type="common">Topmouth culter</name>
    <dbReference type="NCBI Taxonomy" id="194366"/>
    <lineage>
        <taxon>Eukaryota</taxon>
        <taxon>Metazoa</taxon>
        <taxon>Chordata</taxon>
        <taxon>Craniata</taxon>
        <taxon>Vertebrata</taxon>
        <taxon>Euteleostomi</taxon>
        <taxon>Actinopterygii</taxon>
        <taxon>Neopterygii</taxon>
        <taxon>Teleostei</taxon>
        <taxon>Ostariophysi</taxon>
        <taxon>Cypriniformes</taxon>
        <taxon>Xenocyprididae</taxon>
        <taxon>Xenocypridinae</taxon>
        <taxon>Culter</taxon>
    </lineage>
</organism>